<gene>
    <name evidence="5" type="primary">rhaS_108</name>
    <name evidence="5" type="ORF">SDC9_139059</name>
</gene>
<keyword evidence="1" id="KW-0805">Transcription regulation</keyword>
<sequence length="283" mass="32733">MPDLISRNDILHAGNLARLYLRHYAKGVYPVAALDRERWSMPVNRLFIPLRNPNGEANFIRDSRRTCALKVNTLYFIPAGWKAEFRLDRELYFLSIQNNLEVFPGVELFSGCGRMLEIPDPPELPELLRLFASPPEELELAALKAASRIYALQTALIDHFPPEEFRGALALREYRELTGFLEEHGSARRRVSELAARMNESREAFSRNFRKHTGITPKQLLDRFLIRKAFELLNSGCSVKETAFRLEFSNEFVFSRFFKQQMGQSPRLWQRNNGLFPAPLGSR</sequence>
<dbReference type="PROSITE" id="PS01124">
    <property type="entry name" value="HTH_ARAC_FAMILY_2"/>
    <property type="match status" value="1"/>
</dbReference>
<evidence type="ECO:0000256" key="3">
    <source>
        <dbReference type="ARBA" id="ARBA00023163"/>
    </source>
</evidence>
<dbReference type="InterPro" id="IPR009057">
    <property type="entry name" value="Homeodomain-like_sf"/>
</dbReference>
<dbReference type="EMBL" id="VSSQ01038923">
    <property type="protein sequence ID" value="MPM91925.1"/>
    <property type="molecule type" value="Genomic_DNA"/>
</dbReference>
<dbReference type="GO" id="GO:0043565">
    <property type="term" value="F:sequence-specific DNA binding"/>
    <property type="evidence" value="ECO:0007669"/>
    <property type="project" value="InterPro"/>
</dbReference>
<accession>A0A645DRN4</accession>
<comment type="caution">
    <text evidence="5">The sequence shown here is derived from an EMBL/GenBank/DDBJ whole genome shotgun (WGS) entry which is preliminary data.</text>
</comment>
<keyword evidence="2" id="KW-0238">DNA-binding</keyword>
<dbReference type="PANTHER" id="PTHR46796">
    <property type="entry name" value="HTH-TYPE TRANSCRIPTIONAL ACTIVATOR RHAS-RELATED"/>
    <property type="match status" value="1"/>
</dbReference>
<dbReference type="InterPro" id="IPR050204">
    <property type="entry name" value="AraC_XylS_family_regulators"/>
</dbReference>
<evidence type="ECO:0000259" key="4">
    <source>
        <dbReference type="PROSITE" id="PS01124"/>
    </source>
</evidence>
<evidence type="ECO:0000256" key="1">
    <source>
        <dbReference type="ARBA" id="ARBA00023015"/>
    </source>
</evidence>
<organism evidence="5">
    <name type="scientific">bioreactor metagenome</name>
    <dbReference type="NCBI Taxonomy" id="1076179"/>
    <lineage>
        <taxon>unclassified sequences</taxon>
        <taxon>metagenomes</taxon>
        <taxon>ecological metagenomes</taxon>
    </lineage>
</organism>
<dbReference type="SMART" id="SM00342">
    <property type="entry name" value="HTH_ARAC"/>
    <property type="match status" value="1"/>
</dbReference>
<keyword evidence="3" id="KW-0804">Transcription</keyword>
<dbReference type="Pfam" id="PF12833">
    <property type="entry name" value="HTH_18"/>
    <property type="match status" value="1"/>
</dbReference>
<dbReference type="SUPFAM" id="SSF46689">
    <property type="entry name" value="Homeodomain-like"/>
    <property type="match status" value="2"/>
</dbReference>
<protein>
    <submittedName>
        <fullName evidence="5">HTH-type transcriptional activator RhaS</fullName>
    </submittedName>
</protein>
<dbReference type="InterPro" id="IPR018060">
    <property type="entry name" value="HTH_AraC"/>
</dbReference>
<name>A0A645DRN4_9ZZZZ</name>
<proteinExistence type="predicted"/>
<feature type="domain" description="HTH araC/xylS-type" evidence="4">
    <location>
        <begin position="175"/>
        <end position="272"/>
    </location>
</feature>
<dbReference type="GO" id="GO:0003700">
    <property type="term" value="F:DNA-binding transcription factor activity"/>
    <property type="evidence" value="ECO:0007669"/>
    <property type="project" value="InterPro"/>
</dbReference>
<evidence type="ECO:0000256" key="2">
    <source>
        <dbReference type="ARBA" id="ARBA00023125"/>
    </source>
</evidence>
<dbReference type="Gene3D" id="1.10.10.60">
    <property type="entry name" value="Homeodomain-like"/>
    <property type="match status" value="2"/>
</dbReference>
<dbReference type="AlphaFoldDB" id="A0A645DRN4"/>
<reference evidence="5" key="1">
    <citation type="submission" date="2019-08" db="EMBL/GenBank/DDBJ databases">
        <authorList>
            <person name="Kucharzyk K."/>
            <person name="Murdoch R.W."/>
            <person name="Higgins S."/>
            <person name="Loffler F."/>
        </authorList>
    </citation>
    <scope>NUCLEOTIDE SEQUENCE</scope>
</reference>
<evidence type="ECO:0000313" key="5">
    <source>
        <dbReference type="EMBL" id="MPM91925.1"/>
    </source>
</evidence>